<dbReference type="Pfam" id="PF13041">
    <property type="entry name" value="PPR_2"/>
    <property type="match status" value="1"/>
</dbReference>
<protein>
    <recommendedName>
        <fullName evidence="7">Pentatricopeptide repeat-containing protein</fullName>
    </recommendedName>
</protein>
<comment type="caution">
    <text evidence="5">The sequence shown here is derived from an EMBL/GenBank/DDBJ whole genome shotgun (WGS) entry which is preliminary data.</text>
</comment>
<dbReference type="PROSITE" id="PS51375">
    <property type="entry name" value="PPR"/>
    <property type="match status" value="2"/>
</dbReference>
<organism evidence="5 6">
    <name type="scientific">Ziziphus jujuba var. spinosa</name>
    <dbReference type="NCBI Taxonomy" id="714518"/>
    <lineage>
        <taxon>Eukaryota</taxon>
        <taxon>Viridiplantae</taxon>
        <taxon>Streptophyta</taxon>
        <taxon>Embryophyta</taxon>
        <taxon>Tracheophyta</taxon>
        <taxon>Spermatophyta</taxon>
        <taxon>Magnoliopsida</taxon>
        <taxon>eudicotyledons</taxon>
        <taxon>Gunneridae</taxon>
        <taxon>Pentapetalae</taxon>
        <taxon>rosids</taxon>
        <taxon>fabids</taxon>
        <taxon>Rosales</taxon>
        <taxon>Rhamnaceae</taxon>
        <taxon>Paliureae</taxon>
        <taxon>Ziziphus</taxon>
    </lineage>
</organism>
<dbReference type="InterPro" id="IPR002885">
    <property type="entry name" value="PPR_rpt"/>
</dbReference>
<sequence length="474" mass="53127">MERGSNGYGRGRGGIGGGYASGNGRGGGGRGRGFGHQQQQHHYQHQQQRREHSLRWTSGSSGSVHQQYGHVQHQNQNQQQQSGSWRWRSGDPMTQVEAVRSPIDSRAAGGGGGGHGRGRSGNPAATPAPVIQCQTPSSSPDDLDEVVVKKVLLELKEPVDAKRALGFFHWSAHSRFQQHGLQSYCILIHILVRAGLNLDARALLESIVKKNDGSSFRFSVVDSLISSYKVTASNPFVFDMLVQVYAKLRMFEIGFDVCCYLDEHGFTLNLSSFNILIHVVQKSDQFVLVWKIYEHMITRIYPNEETVRILISLLCKEGKLHECVDILDRIHGKRCSSSVIVNTNLILRVFEEGRIEESMVLLKRMLRKNMVLNTIAYSLIVNAKVKIGNLGSAYEMFEEMLKGGFQPNPFVYTLFIGIRCKEGRIEEANCMMQEMEKMGLEPYGDTYNFLLEGSAKAGSSEEMLMNYEKMIRGI</sequence>
<reference evidence="5" key="1">
    <citation type="journal article" date="2021" name="Front. Plant Sci.">
        <title>Chromosome-Scale Genome Assembly for Chinese Sour Jujube and Insights Into Its Genome Evolution and Domestication Signature.</title>
        <authorList>
            <person name="Shen L.-Y."/>
            <person name="Luo H."/>
            <person name="Wang X.-L."/>
            <person name="Wang X.-M."/>
            <person name="Qiu X.-J."/>
            <person name="Liu H."/>
            <person name="Zhou S.-S."/>
            <person name="Jia K.-H."/>
            <person name="Nie S."/>
            <person name="Bao Y.-T."/>
            <person name="Zhang R.-G."/>
            <person name="Yun Q.-Z."/>
            <person name="Chai Y.-H."/>
            <person name="Lu J.-Y."/>
            <person name="Li Y."/>
            <person name="Zhao S.-W."/>
            <person name="Mao J.-F."/>
            <person name="Jia S.-G."/>
            <person name="Mao Y.-M."/>
        </authorList>
    </citation>
    <scope>NUCLEOTIDE SEQUENCE</scope>
    <source>
        <strain evidence="5">AT0</strain>
        <tissue evidence="5">Leaf</tissue>
    </source>
</reference>
<accession>A0A978VL37</accession>
<evidence type="ECO:0000313" key="5">
    <source>
        <dbReference type="EMBL" id="KAH7533806.1"/>
    </source>
</evidence>
<gene>
    <name evidence="5" type="ORF">FEM48_Zijuj04G0170800</name>
</gene>
<proteinExistence type="inferred from homology"/>
<name>A0A978VL37_ZIZJJ</name>
<dbReference type="Pfam" id="PF01535">
    <property type="entry name" value="PPR"/>
    <property type="match status" value="3"/>
</dbReference>
<evidence type="ECO:0000313" key="6">
    <source>
        <dbReference type="Proteomes" id="UP000813462"/>
    </source>
</evidence>
<dbReference type="InterPro" id="IPR011990">
    <property type="entry name" value="TPR-like_helical_dom_sf"/>
</dbReference>
<feature type="repeat" description="PPR" evidence="3">
    <location>
        <begin position="373"/>
        <end position="407"/>
    </location>
</feature>
<feature type="repeat" description="PPR" evidence="3">
    <location>
        <begin position="408"/>
        <end position="442"/>
    </location>
</feature>
<feature type="compositionally biased region" description="Low complexity" evidence="4">
    <location>
        <begin position="62"/>
        <end position="84"/>
    </location>
</feature>
<dbReference type="Proteomes" id="UP000813462">
    <property type="component" value="Unassembled WGS sequence"/>
</dbReference>
<evidence type="ECO:0000256" key="2">
    <source>
        <dbReference type="ARBA" id="ARBA00022737"/>
    </source>
</evidence>
<comment type="similarity">
    <text evidence="1">Belongs to the PPR family. P subfamily.</text>
</comment>
<evidence type="ECO:0000256" key="3">
    <source>
        <dbReference type="PROSITE-ProRule" id="PRU00708"/>
    </source>
</evidence>
<dbReference type="NCBIfam" id="TIGR00756">
    <property type="entry name" value="PPR"/>
    <property type="match status" value="3"/>
</dbReference>
<keyword evidence="2" id="KW-0677">Repeat</keyword>
<evidence type="ECO:0000256" key="1">
    <source>
        <dbReference type="ARBA" id="ARBA00007626"/>
    </source>
</evidence>
<dbReference type="AlphaFoldDB" id="A0A978VL37"/>
<evidence type="ECO:0000256" key="4">
    <source>
        <dbReference type="SAM" id="MobiDB-lite"/>
    </source>
</evidence>
<feature type="compositionally biased region" description="Gly residues" evidence="4">
    <location>
        <begin position="1"/>
        <end position="34"/>
    </location>
</feature>
<dbReference type="PANTHER" id="PTHR47447">
    <property type="entry name" value="OS03G0856100 PROTEIN"/>
    <property type="match status" value="1"/>
</dbReference>
<dbReference type="EMBL" id="JAEACU010000004">
    <property type="protein sequence ID" value="KAH7533806.1"/>
    <property type="molecule type" value="Genomic_DNA"/>
</dbReference>
<dbReference type="PANTHER" id="PTHR47447:SF28">
    <property type="entry name" value="PENTACOTRIPEPTIDE-REPEAT REGION OF PRORP DOMAIN-CONTAINING PROTEIN"/>
    <property type="match status" value="1"/>
</dbReference>
<evidence type="ECO:0008006" key="7">
    <source>
        <dbReference type="Google" id="ProtNLM"/>
    </source>
</evidence>
<feature type="region of interest" description="Disordered" evidence="4">
    <location>
        <begin position="1"/>
        <end position="139"/>
    </location>
</feature>
<dbReference type="Gene3D" id="1.25.40.10">
    <property type="entry name" value="Tetratricopeptide repeat domain"/>
    <property type="match status" value="3"/>
</dbReference>